<evidence type="ECO:0008006" key="4">
    <source>
        <dbReference type="Google" id="ProtNLM"/>
    </source>
</evidence>
<protein>
    <recommendedName>
        <fullName evidence="4">START domain-containing protein</fullName>
    </recommendedName>
</protein>
<dbReference type="InterPro" id="IPR023393">
    <property type="entry name" value="START-like_dom_sf"/>
</dbReference>
<evidence type="ECO:0000313" key="2">
    <source>
        <dbReference type="EMBL" id="GAW96983.1"/>
    </source>
</evidence>
<keyword evidence="1" id="KW-0732">Signal</keyword>
<name>A0ABQ0MX91_9GAMM</name>
<sequence>MKRLLFLTALILWPAQQFVHASQNPWKTWKQTSEQSVSYRTAAHTGKTDKKLIEIRATATVHSSIAGFLLFLQDVSNTPNWLVNASKSEIIKQYSAKEHSFYIKLAKIWPFMPRILILNSSYWQNDDLSVEINITDISAMTTDKKIPLALTNIEDYLKVKVHHAHWKITPKRPEGNDASIKLTELYIEYIFTADGRGNTPKWLADHIALKSIWKSMRNIRRQLPEEKWQQQAIKGITELSVIP</sequence>
<accession>A0ABQ0MX91</accession>
<feature type="chain" id="PRO_5045237929" description="START domain-containing protein" evidence="1">
    <location>
        <begin position="22"/>
        <end position="243"/>
    </location>
</feature>
<reference evidence="2 3" key="1">
    <citation type="submission" date="2017-06" db="EMBL/GenBank/DDBJ databases">
        <title>Whole Genome Sequences of Colwellia marinimaniae MTCD1.</title>
        <authorList>
            <person name="Kusumoto H."/>
            <person name="Inoue M."/>
            <person name="Tanikawa K."/>
            <person name="Maeji H."/>
            <person name="Cameron J.H."/>
            <person name="Bartlett D.H."/>
        </authorList>
    </citation>
    <scope>NUCLEOTIDE SEQUENCE [LARGE SCALE GENOMIC DNA]</scope>
    <source>
        <strain evidence="2 3">MTCD1</strain>
    </source>
</reference>
<comment type="caution">
    <text evidence="2">The sequence shown here is derived from an EMBL/GenBank/DDBJ whole genome shotgun (WGS) entry which is preliminary data.</text>
</comment>
<gene>
    <name evidence="2" type="ORF">MTCD1_02606</name>
</gene>
<evidence type="ECO:0000256" key="1">
    <source>
        <dbReference type="SAM" id="SignalP"/>
    </source>
</evidence>
<feature type="signal peptide" evidence="1">
    <location>
        <begin position="1"/>
        <end position="21"/>
    </location>
</feature>
<dbReference type="Gene3D" id="3.30.530.20">
    <property type="match status" value="1"/>
</dbReference>
<dbReference type="SUPFAM" id="SSF55961">
    <property type="entry name" value="Bet v1-like"/>
    <property type="match status" value="1"/>
</dbReference>
<dbReference type="EMBL" id="BDQM01000023">
    <property type="protein sequence ID" value="GAW96983.1"/>
    <property type="molecule type" value="Genomic_DNA"/>
</dbReference>
<dbReference type="RefSeq" id="WP_057180757.1">
    <property type="nucleotide sequence ID" value="NZ_BDQM01000023.1"/>
</dbReference>
<evidence type="ECO:0000313" key="3">
    <source>
        <dbReference type="Proteomes" id="UP000197068"/>
    </source>
</evidence>
<dbReference type="Proteomes" id="UP000197068">
    <property type="component" value="Unassembled WGS sequence"/>
</dbReference>
<keyword evidence="3" id="KW-1185">Reference proteome</keyword>
<proteinExistence type="predicted"/>
<organism evidence="2 3">
    <name type="scientific">Colwellia marinimaniae</name>
    <dbReference type="NCBI Taxonomy" id="1513592"/>
    <lineage>
        <taxon>Bacteria</taxon>
        <taxon>Pseudomonadati</taxon>
        <taxon>Pseudomonadota</taxon>
        <taxon>Gammaproteobacteria</taxon>
        <taxon>Alteromonadales</taxon>
        <taxon>Colwelliaceae</taxon>
        <taxon>Colwellia</taxon>
    </lineage>
</organism>